<reference evidence="2 3" key="1">
    <citation type="journal article" date="2014" name="Proc. Natl. Acad. Sci. U.S.A.">
        <title>Trajectory and genomic determinants of fungal-pathogen speciation and host adaptation.</title>
        <authorList>
            <person name="Hu X."/>
            <person name="Xiao G."/>
            <person name="Zheng P."/>
            <person name="Shang Y."/>
            <person name="Su Y."/>
            <person name="Zhang X."/>
            <person name="Liu X."/>
            <person name="Zhan S."/>
            <person name="St Leger R.J."/>
            <person name="Wang C."/>
        </authorList>
    </citation>
    <scope>NUCLEOTIDE SEQUENCE [LARGE SCALE GENOMIC DNA]</scope>
    <source>
        <strain evidence="2 3">ARSEF 549</strain>
    </source>
</reference>
<feature type="non-terminal residue" evidence="2">
    <location>
        <position position="1"/>
    </location>
</feature>
<feature type="region of interest" description="Disordered" evidence="1">
    <location>
        <begin position="115"/>
        <end position="151"/>
    </location>
</feature>
<feature type="compositionally biased region" description="Basic residues" evidence="1">
    <location>
        <begin position="127"/>
        <end position="141"/>
    </location>
</feature>
<sequence>MANAKDITELIIRQWYEDVVNKRPNVGLGRVLILTPYLPQKHLIQHYVGVTYVGVKDSSNRLRDDFNRKKGDSFEQQLPALAGNSESMATNVQLGQSQNLRQKGYQLDEQLAGKRLQELDNHSPLRAARRKLTKSTTRKRSPGPEAMGNYGSVSIASQGALVVNVDRPLPVMAY</sequence>
<evidence type="ECO:0000313" key="2">
    <source>
        <dbReference type="EMBL" id="KID60579.1"/>
    </source>
</evidence>
<protein>
    <submittedName>
        <fullName evidence="2">Uncharacterized protein</fullName>
    </submittedName>
</protein>
<dbReference type="VEuPathDB" id="FungiDB:MAN_09714"/>
<keyword evidence="3" id="KW-1185">Reference proteome</keyword>
<proteinExistence type="predicted"/>
<accession>A0A0B4FWH2</accession>
<evidence type="ECO:0000313" key="3">
    <source>
        <dbReference type="Proteomes" id="UP000031186"/>
    </source>
</evidence>
<dbReference type="HOGENOM" id="CLU_1540416_0_0_1"/>
<gene>
    <name evidence="2" type="ORF">MAN_09714</name>
</gene>
<dbReference type="AlphaFoldDB" id="A0A0B4FWH2"/>
<evidence type="ECO:0000256" key="1">
    <source>
        <dbReference type="SAM" id="MobiDB-lite"/>
    </source>
</evidence>
<name>A0A0B4FWH2_METAF</name>
<dbReference type="EMBL" id="AZNF01000018">
    <property type="protein sequence ID" value="KID60579.1"/>
    <property type="molecule type" value="Genomic_DNA"/>
</dbReference>
<dbReference type="Proteomes" id="UP000031186">
    <property type="component" value="Unassembled WGS sequence"/>
</dbReference>
<comment type="caution">
    <text evidence="2">The sequence shown here is derived from an EMBL/GenBank/DDBJ whole genome shotgun (WGS) entry which is preliminary data.</text>
</comment>
<organism evidence="2 3">
    <name type="scientific">Metarhizium anisopliae (strain ARSEF 549)</name>
    <dbReference type="NCBI Taxonomy" id="3151832"/>
    <lineage>
        <taxon>Eukaryota</taxon>
        <taxon>Fungi</taxon>
        <taxon>Dikarya</taxon>
        <taxon>Ascomycota</taxon>
        <taxon>Pezizomycotina</taxon>
        <taxon>Sordariomycetes</taxon>
        <taxon>Hypocreomycetidae</taxon>
        <taxon>Hypocreales</taxon>
        <taxon>Clavicipitaceae</taxon>
        <taxon>Metarhizium</taxon>
    </lineage>
</organism>